<gene>
    <name evidence="2" type="ORF">SAMN02746041_01915</name>
</gene>
<reference evidence="2 3" key="1">
    <citation type="submission" date="2017-04" db="EMBL/GenBank/DDBJ databases">
        <authorList>
            <person name="Afonso C.L."/>
            <person name="Miller P.J."/>
            <person name="Scott M.A."/>
            <person name="Spackman E."/>
            <person name="Goraichik I."/>
            <person name="Dimitrov K.M."/>
            <person name="Suarez D.L."/>
            <person name="Swayne D.E."/>
        </authorList>
    </citation>
    <scope>NUCLEOTIDE SEQUENCE [LARGE SCALE GENOMIC DNA]</scope>
    <source>
        <strain evidence="2 3">DSM 13146</strain>
    </source>
</reference>
<sequence>MTGEGDLVLVHMDNKPAFFARIEKISPDPKPHWWQVKMLVLQVPLMVVTWILREAYINGEEFTMGGHPMRLVKVEAPAEPEQVDDQDGPDPSAEDGPEEPEKRDTGGTGAKVVSLFDRQPKKP</sequence>
<dbReference type="Proteomes" id="UP000192783">
    <property type="component" value="Unassembled WGS sequence"/>
</dbReference>
<dbReference type="AlphaFoldDB" id="A0A1W1XJS9"/>
<dbReference type="EMBL" id="FWXF01000009">
    <property type="protein sequence ID" value="SMC24024.1"/>
    <property type="molecule type" value="Genomic_DNA"/>
</dbReference>
<feature type="compositionally biased region" description="Acidic residues" evidence="1">
    <location>
        <begin position="81"/>
        <end position="98"/>
    </location>
</feature>
<keyword evidence="3" id="KW-1185">Reference proteome</keyword>
<protein>
    <submittedName>
        <fullName evidence="2">Uncharacterized protein</fullName>
    </submittedName>
</protein>
<evidence type="ECO:0000313" key="3">
    <source>
        <dbReference type="Proteomes" id="UP000192783"/>
    </source>
</evidence>
<dbReference type="RefSeq" id="WP_084057649.1">
    <property type="nucleotide sequence ID" value="NZ_FWXF01000009.1"/>
</dbReference>
<dbReference type="OrthoDB" id="5398417at2"/>
<evidence type="ECO:0000256" key="1">
    <source>
        <dbReference type="SAM" id="MobiDB-lite"/>
    </source>
</evidence>
<evidence type="ECO:0000313" key="2">
    <source>
        <dbReference type="EMBL" id="SMC24024.1"/>
    </source>
</evidence>
<accession>A0A1W1XJS9</accession>
<proteinExistence type="predicted"/>
<organism evidence="2 3">
    <name type="scientific">Desulfacinum hydrothermale DSM 13146</name>
    <dbReference type="NCBI Taxonomy" id="1121390"/>
    <lineage>
        <taxon>Bacteria</taxon>
        <taxon>Pseudomonadati</taxon>
        <taxon>Thermodesulfobacteriota</taxon>
        <taxon>Syntrophobacteria</taxon>
        <taxon>Syntrophobacterales</taxon>
        <taxon>Syntrophobacteraceae</taxon>
        <taxon>Desulfacinum</taxon>
    </lineage>
</organism>
<name>A0A1W1XJS9_9BACT</name>
<feature type="region of interest" description="Disordered" evidence="1">
    <location>
        <begin position="73"/>
        <end position="123"/>
    </location>
</feature>